<name>A0A414AJ73_9FIRM</name>
<gene>
    <name evidence="1" type="ORF">DW839_28265</name>
</gene>
<evidence type="ECO:0000313" key="1">
    <source>
        <dbReference type="EMBL" id="RHC48742.1"/>
    </source>
</evidence>
<sequence length="100" mass="11431">MEYKKRLGEKVEEKRAFEQEQQKLRRKYKIHEDGTILVKKKRLIEILLNTGAATIRIGATIILCSLAAIGLISLLYVGPRTELLIIMQEVVEQLHSMLGV</sequence>
<dbReference type="Proteomes" id="UP000283975">
    <property type="component" value="Unassembled WGS sequence"/>
</dbReference>
<comment type="caution">
    <text evidence="1">The sequence shown here is derived from an EMBL/GenBank/DDBJ whole genome shotgun (WGS) entry which is preliminary data.</text>
</comment>
<proteinExistence type="predicted"/>
<evidence type="ECO:0000313" key="2">
    <source>
        <dbReference type="Proteomes" id="UP000283975"/>
    </source>
</evidence>
<dbReference type="RefSeq" id="WP_002571112.1">
    <property type="nucleotide sequence ID" value="NZ_BAABZS010000003.1"/>
</dbReference>
<dbReference type="KEGG" id="cbol:CGC65_30660"/>
<dbReference type="EMBL" id="QSHZ01000046">
    <property type="protein sequence ID" value="RHC48742.1"/>
    <property type="molecule type" value="Genomic_DNA"/>
</dbReference>
<organism evidence="1 2">
    <name type="scientific">Enterocloster bolteae</name>
    <dbReference type="NCBI Taxonomy" id="208479"/>
    <lineage>
        <taxon>Bacteria</taxon>
        <taxon>Bacillati</taxon>
        <taxon>Bacillota</taxon>
        <taxon>Clostridia</taxon>
        <taxon>Lachnospirales</taxon>
        <taxon>Lachnospiraceae</taxon>
        <taxon>Enterocloster</taxon>
    </lineage>
</organism>
<dbReference type="AlphaFoldDB" id="A0A414AJ73"/>
<protein>
    <submittedName>
        <fullName evidence="1">Uncharacterized protein</fullName>
    </submittedName>
</protein>
<reference evidence="1 2" key="1">
    <citation type="submission" date="2018-08" db="EMBL/GenBank/DDBJ databases">
        <title>A genome reference for cultivated species of the human gut microbiota.</title>
        <authorList>
            <person name="Zou Y."/>
            <person name="Xue W."/>
            <person name="Luo G."/>
        </authorList>
    </citation>
    <scope>NUCLEOTIDE SEQUENCE [LARGE SCALE GENOMIC DNA]</scope>
    <source>
        <strain evidence="1 2">AM35-14</strain>
    </source>
</reference>
<accession>A0A414AJ73</accession>